<dbReference type="InterPro" id="IPR002110">
    <property type="entry name" value="Ankyrin_rpt"/>
</dbReference>
<accession>A0A7S0ADK0</accession>
<dbReference type="EMBL" id="HBEJ01001255">
    <property type="protein sequence ID" value="CAD8360057.1"/>
    <property type="molecule type" value="Transcribed_RNA"/>
</dbReference>
<sequence>MFAVRKSKRIRTEKPSLSILQQDIISFSDKCSRSKMENVICRIRLATKKEIEDLKGWSPLVRAVFMFGGSTSHPNTWQALLIELIEVCHKKGISLDAGDRCLSTGGILERPLVLAAHYGYHPVVKKLLLLGASPDVMNGEGKTALHTALENRNSIRRLRDNDRATFRTIAAASCITTSFGVYRSSAPGSMLYINGDEVVFGTPMLRAIRFHNDDAFRILVEFGAFLSDRDFLLLYKKKLLRRFGKMI</sequence>
<proteinExistence type="predicted"/>
<reference evidence="1" key="1">
    <citation type="submission" date="2021-01" db="EMBL/GenBank/DDBJ databases">
        <authorList>
            <person name="Corre E."/>
            <person name="Pelletier E."/>
            <person name="Niang G."/>
            <person name="Scheremetjew M."/>
            <person name="Finn R."/>
            <person name="Kale V."/>
            <person name="Holt S."/>
            <person name="Cochrane G."/>
            <person name="Meng A."/>
            <person name="Brown T."/>
            <person name="Cohen L."/>
        </authorList>
    </citation>
    <scope>NUCLEOTIDE SEQUENCE</scope>
    <source>
        <strain evidence="1">CCMP3303</strain>
    </source>
</reference>
<evidence type="ECO:0000313" key="1">
    <source>
        <dbReference type="EMBL" id="CAD8360057.1"/>
    </source>
</evidence>
<dbReference type="InterPro" id="IPR036770">
    <property type="entry name" value="Ankyrin_rpt-contain_sf"/>
</dbReference>
<dbReference type="AlphaFoldDB" id="A0A7S0ADK0"/>
<name>A0A7S0ADK0_9STRA</name>
<dbReference type="Gene3D" id="1.25.40.20">
    <property type="entry name" value="Ankyrin repeat-containing domain"/>
    <property type="match status" value="1"/>
</dbReference>
<dbReference type="SUPFAM" id="SSF48403">
    <property type="entry name" value="Ankyrin repeat"/>
    <property type="match status" value="1"/>
</dbReference>
<organism evidence="1">
    <name type="scientific">Minutocellus polymorphus</name>
    <dbReference type="NCBI Taxonomy" id="265543"/>
    <lineage>
        <taxon>Eukaryota</taxon>
        <taxon>Sar</taxon>
        <taxon>Stramenopiles</taxon>
        <taxon>Ochrophyta</taxon>
        <taxon>Bacillariophyta</taxon>
        <taxon>Mediophyceae</taxon>
        <taxon>Cymatosirophycidae</taxon>
        <taxon>Cymatosirales</taxon>
        <taxon>Cymatosiraceae</taxon>
        <taxon>Minutocellus</taxon>
    </lineage>
</organism>
<protein>
    <submittedName>
        <fullName evidence="1">Uncharacterized protein</fullName>
    </submittedName>
</protein>
<gene>
    <name evidence="1" type="ORF">MPOL1434_LOCUS767</name>
</gene>
<dbReference type="Pfam" id="PF12796">
    <property type="entry name" value="Ank_2"/>
    <property type="match status" value="1"/>
</dbReference>